<dbReference type="RefSeq" id="WP_010901902.1">
    <property type="nucleotide sequence ID" value="NC_002578.1"/>
</dbReference>
<feature type="domain" description="DUF7343" evidence="2">
    <location>
        <begin position="125"/>
        <end position="180"/>
    </location>
</feature>
<keyword evidence="4" id="KW-1185">Reference proteome</keyword>
<feature type="transmembrane region" description="Helical" evidence="1">
    <location>
        <begin position="21"/>
        <end position="47"/>
    </location>
</feature>
<dbReference type="InterPro" id="IPR036388">
    <property type="entry name" value="WH-like_DNA-bd_sf"/>
</dbReference>
<proteinExistence type="predicted"/>
<dbReference type="AlphaFoldDB" id="Q9HI44"/>
<dbReference type="Pfam" id="PF24034">
    <property type="entry name" value="DUF7343"/>
    <property type="match status" value="1"/>
</dbReference>
<dbReference type="STRING" id="273075.gene:9572735"/>
<protein>
    <submittedName>
        <fullName evidence="3">Hypothetical membrane protein</fullName>
    </submittedName>
</protein>
<dbReference type="PaxDb" id="273075-Ta1503"/>
<sequence length="186" mass="20735">MKKSVDGRFDSAERQKALRMAIFYGISLLLSLLIIVVSITFFIMVIYLEGKVSSQFLYIFISIIIANLAISGLSVRGLMSLYVFLQSERTDQRTIVLSKSPESHGTANDHLASKVNPDYFTDLELEIIDALKGHGNRMLQSEMARSISASKASISRALTSLENKGIIVRMRKGVTNEIILIETGFR</sequence>
<feature type="transmembrane region" description="Helical" evidence="1">
    <location>
        <begin position="59"/>
        <end position="85"/>
    </location>
</feature>
<dbReference type="InParanoid" id="Q9HI44"/>
<evidence type="ECO:0000313" key="4">
    <source>
        <dbReference type="Proteomes" id="UP000001024"/>
    </source>
</evidence>
<dbReference type="eggNOG" id="arCOG07418">
    <property type="taxonomic scope" value="Archaea"/>
</dbReference>
<dbReference type="SUPFAM" id="SSF46785">
    <property type="entry name" value="Winged helix' DNA-binding domain"/>
    <property type="match status" value="1"/>
</dbReference>
<evidence type="ECO:0000259" key="2">
    <source>
        <dbReference type="Pfam" id="PF24034"/>
    </source>
</evidence>
<dbReference type="OrthoDB" id="116755at2157"/>
<dbReference type="Gene3D" id="1.10.10.10">
    <property type="entry name" value="Winged helix-like DNA-binding domain superfamily/Winged helix DNA-binding domain"/>
    <property type="match status" value="1"/>
</dbReference>
<dbReference type="KEGG" id="tac:Ta1503"/>
<dbReference type="InterPro" id="IPR036390">
    <property type="entry name" value="WH_DNA-bd_sf"/>
</dbReference>
<accession>Q9HI44</accession>
<evidence type="ECO:0000256" key="1">
    <source>
        <dbReference type="SAM" id="Phobius"/>
    </source>
</evidence>
<organism evidence="3 4">
    <name type="scientific">Thermoplasma acidophilum (strain ATCC 25905 / DSM 1728 / JCM 9062 / NBRC 15155 / AMRC-C165)</name>
    <dbReference type="NCBI Taxonomy" id="273075"/>
    <lineage>
        <taxon>Archaea</taxon>
        <taxon>Methanobacteriati</taxon>
        <taxon>Thermoplasmatota</taxon>
        <taxon>Thermoplasmata</taxon>
        <taxon>Thermoplasmatales</taxon>
        <taxon>Thermoplasmataceae</taxon>
        <taxon>Thermoplasma</taxon>
    </lineage>
</organism>
<dbReference type="EnsemblBacteria" id="CAC12621">
    <property type="protein sequence ID" value="CAC12621"/>
    <property type="gene ID" value="CAC12621"/>
</dbReference>
<dbReference type="InterPro" id="IPR055767">
    <property type="entry name" value="DUF7343"/>
</dbReference>
<keyword evidence="1" id="KW-1133">Transmembrane helix</keyword>
<dbReference type="HOGENOM" id="CLU_1451475_0_0_2"/>
<gene>
    <name evidence="3" type="ordered locus">Ta1503</name>
</gene>
<evidence type="ECO:0000313" key="3">
    <source>
        <dbReference type="EMBL" id="CAC12621.1"/>
    </source>
</evidence>
<keyword evidence="1" id="KW-0472">Membrane</keyword>
<reference evidence="3 4" key="1">
    <citation type="journal article" date="2000" name="Nature">
        <title>The genome sequence of the thermoacidophilic scavenger Thermoplasma acidophilum.</title>
        <authorList>
            <person name="Ruepp A."/>
            <person name="Graml W."/>
            <person name="Santos-Martinez M.L."/>
            <person name="Koretke K.K."/>
            <person name="Volker C."/>
            <person name="Mewes H.W."/>
            <person name="Frishman D."/>
            <person name="Stocker S."/>
            <person name="Lupas A.N."/>
            <person name="Baumeister W."/>
        </authorList>
    </citation>
    <scope>NUCLEOTIDE SEQUENCE [LARGE SCALE GENOMIC DNA]</scope>
    <source>
        <strain evidence="4">ATCC 25905 / DSM 1728 / JCM 9062 / NBRC 15155 / AMRC-C165</strain>
    </source>
</reference>
<name>Q9HI44_THEAC</name>
<dbReference type="EMBL" id="AL445067">
    <property type="protein sequence ID" value="CAC12621.1"/>
    <property type="molecule type" value="Genomic_DNA"/>
</dbReference>
<dbReference type="Proteomes" id="UP000001024">
    <property type="component" value="Chromosome"/>
</dbReference>
<keyword evidence="1" id="KW-0812">Transmembrane</keyword>